<feature type="compositionally biased region" description="Gly residues" evidence="1">
    <location>
        <begin position="251"/>
        <end position="262"/>
    </location>
</feature>
<feature type="compositionally biased region" description="Basic and acidic residues" evidence="1">
    <location>
        <begin position="57"/>
        <end position="69"/>
    </location>
</feature>
<organism evidence="2">
    <name type="scientific">uncultured Nocardioidaceae bacterium</name>
    <dbReference type="NCBI Taxonomy" id="253824"/>
    <lineage>
        <taxon>Bacteria</taxon>
        <taxon>Bacillati</taxon>
        <taxon>Actinomycetota</taxon>
        <taxon>Actinomycetes</taxon>
        <taxon>Propionibacteriales</taxon>
        <taxon>Nocardioidaceae</taxon>
        <taxon>environmental samples</taxon>
    </lineage>
</organism>
<feature type="compositionally biased region" description="Basic residues" evidence="1">
    <location>
        <begin position="202"/>
        <end position="248"/>
    </location>
</feature>
<dbReference type="EMBL" id="CADCUH010000162">
    <property type="protein sequence ID" value="CAA9358664.1"/>
    <property type="molecule type" value="Genomic_DNA"/>
</dbReference>
<feature type="compositionally biased region" description="Gly residues" evidence="1">
    <location>
        <begin position="120"/>
        <end position="134"/>
    </location>
</feature>
<feature type="compositionally biased region" description="Basic residues" evidence="1">
    <location>
        <begin position="11"/>
        <end position="35"/>
    </location>
</feature>
<reference evidence="2" key="1">
    <citation type="submission" date="2020-02" db="EMBL/GenBank/DDBJ databases">
        <authorList>
            <person name="Meier V. D."/>
        </authorList>
    </citation>
    <scope>NUCLEOTIDE SEQUENCE</scope>
    <source>
        <strain evidence="2">AVDCRST_MAG36</strain>
    </source>
</reference>
<feature type="compositionally biased region" description="Basic and acidic residues" evidence="1">
    <location>
        <begin position="141"/>
        <end position="151"/>
    </location>
</feature>
<gene>
    <name evidence="2" type="ORF">AVDCRST_MAG36-2468</name>
</gene>
<accession>A0A6J4MHR8</accession>
<proteinExistence type="predicted"/>
<dbReference type="AlphaFoldDB" id="A0A6J4MHR8"/>
<feature type="non-terminal residue" evidence="2">
    <location>
        <position position="262"/>
    </location>
</feature>
<sequence>VHIGGRQDGGRHRRQQGHRQGHRGGLRPRRRRRPARRPDRGAAAGRGGGARPAGRRPGGDGGDRRRDGGRLPAPGRHRGGALRWHRRAVRQRRGVPRGAARRHDRGRPRRGPRVQRQGHGLLGAGLPPGAGGERAGPCRADLVDHRADDRLPGLVALRRQQGSAAGLPAHGRDRARPAPHHDQRGAPGQRHERGPGRDGRGVHRRHGGRHPAAPARHRRRHRARRAVPGQRRGRLHHRPDARRRRRPGAPRVGGGARGHLDM</sequence>
<name>A0A6J4MHR8_9ACTN</name>
<feature type="region of interest" description="Disordered" evidence="1">
    <location>
        <begin position="1"/>
        <end position="262"/>
    </location>
</feature>
<evidence type="ECO:0000256" key="1">
    <source>
        <dbReference type="SAM" id="MobiDB-lite"/>
    </source>
</evidence>
<evidence type="ECO:0000313" key="2">
    <source>
        <dbReference type="EMBL" id="CAA9358664.1"/>
    </source>
</evidence>
<feature type="non-terminal residue" evidence="2">
    <location>
        <position position="1"/>
    </location>
</feature>
<feature type="compositionally biased region" description="Basic residues" evidence="1">
    <location>
        <begin position="75"/>
        <end position="113"/>
    </location>
</feature>
<protein>
    <submittedName>
        <fullName evidence="2">L-1-amino-2-propanol dehydrogenase [NADP+]</fullName>
    </submittedName>
</protein>
<feature type="compositionally biased region" description="Basic and acidic residues" evidence="1">
    <location>
        <begin position="170"/>
        <end position="201"/>
    </location>
</feature>